<comment type="caution">
    <text evidence="1">The sequence shown here is derived from an EMBL/GenBank/DDBJ whole genome shotgun (WGS) entry which is preliminary data.</text>
</comment>
<organism evidence="1 2">
    <name type="scientific">Pseudoduganella dura</name>
    <dbReference type="NCBI Taxonomy" id="321982"/>
    <lineage>
        <taxon>Bacteria</taxon>
        <taxon>Pseudomonadati</taxon>
        <taxon>Pseudomonadota</taxon>
        <taxon>Betaproteobacteria</taxon>
        <taxon>Burkholderiales</taxon>
        <taxon>Oxalobacteraceae</taxon>
        <taxon>Telluria group</taxon>
        <taxon>Pseudoduganella</taxon>
    </lineage>
</organism>
<dbReference type="RefSeq" id="WP_371866453.1">
    <property type="nucleotide sequence ID" value="NZ_WNWM01000002.1"/>
</dbReference>
<dbReference type="InterPro" id="IPR013078">
    <property type="entry name" value="His_Pase_superF_clade-1"/>
</dbReference>
<dbReference type="Pfam" id="PF00300">
    <property type="entry name" value="His_Phos_1"/>
    <property type="match status" value="1"/>
</dbReference>
<protein>
    <submittedName>
        <fullName evidence="1">Phosphoglycerate mutase</fullName>
    </submittedName>
</protein>
<dbReference type="AlphaFoldDB" id="A0A6I3XGK6"/>
<reference evidence="1 2" key="1">
    <citation type="submission" date="2019-11" db="EMBL/GenBank/DDBJ databases">
        <title>Draft Genome Sequences of Six Type Strains of the Genus Massilia.</title>
        <authorList>
            <person name="Miess H."/>
            <person name="Frediansyah A."/>
            <person name="Goeker M."/>
            <person name="Gross H."/>
        </authorList>
    </citation>
    <scope>NUCLEOTIDE SEQUENCE [LARGE SCALE GENOMIC DNA]</scope>
    <source>
        <strain evidence="1 2">DSM 17513</strain>
    </source>
</reference>
<proteinExistence type="predicted"/>
<name>A0A6I3XGK6_9BURK</name>
<keyword evidence="2" id="KW-1185">Reference proteome</keyword>
<dbReference type="Proteomes" id="UP000431684">
    <property type="component" value="Unassembled WGS sequence"/>
</dbReference>
<dbReference type="EMBL" id="WNWM01000002">
    <property type="protein sequence ID" value="MUI12761.1"/>
    <property type="molecule type" value="Genomic_DNA"/>
</dbReference>
<dbReference type="SUPFAM" id="SSF53254">
    <property type="entry name" value="Phosphoglycerate mutase-like"/>
    <property type="match status" value="1"/>
</dbReference>
<dbReference type="SMART" id="SM00855">
    <property type="entry name" value="PGAM"/>
    <property type="match status" value="1"/>
</dbReference>
<dbReference type="Gene3D" id="3.40.50.1240">
    <property type="entry name" value="Phosphoglycerate mutase-like"/>
    <property type="match status" value="1"/>
</dbReference>
<accession>A0A6I3XGK6</accession>
<evidence type="ECO:0000313" key="2">
    <source>
        <dbReference type="Proteomes" id="UP000431684"/>
    </source>
</evidence>
<dbReference type="InterPro" id="IPR029033">
    <property type="entry name" value="His_PPase_superfam"/>
</dbReference>
<gene>
    <name evidence="1" type="ORF">GJV26_09810</name>
</gene>
<sequence>MELILVRHPRPLAAEGLCYGRSDLPPDPDELARVHAALQAAGLPGDAMVFSSPLRRCAALARLLAANVSFDARLAEMDFGGWELRSWNDIPRTEVDAWAADLLHDRPGGGECVLDVARRVAGALADIRLRAGERAVVICHAGTMRLLAAMTGGAPPEQAALAAAAIPHRIAYGEVLRLAVGVGPD</sequence>
<evidence type="ECO:0000313" key="1">
    <source>
        <dbReference type="EMBL" id="MUI12761.1"/>
    </source>
</evidence>